<feature type="region of interest" description="Disordered" evidence="4">
    <location>
        <begin position="215"/>
        <end position="240"/>
    </location>
</feature>
<feature type="compositionally biased region" description="Low complexity" evidence="4">
    <location>
        <begin position="419"/>
        <end position="449"/>
    </location>
</feature>
<proteinExistence type="predicted"/>
<dbReference type="GO" id="GO:0000398">
    <property type="term" value="P:mRNA splicing, via spliceosome"/>
    <property type="evidence" value="ECO:0007669"/>
    <property type="project" value="TreeGrafter"/>
</dbReference>
<dbReference type="Proteomes" id="UP000054477">
    <property type="component" value="Unassembled WGS sequence"/>
</dbReference>
<keyword evidence="2" id="KW-0677">Repeat</keyword>
<dbReference type="PRINTS" id="PR00320">
    <property type="entry name" value="GPROTEINBRPT"/>
</dbReference>
<feature type="repeat" description="WD" evidence="3">
    <location>
        <begin position="888"/>
        <end position="927"/>
    </location>
</feature>
<dbReference type="PANTHER" id="PTHR19846">
    <property type="entry name" value="WD40 REPEAT PROTEIN"/>
    <property type="match status" value="1"/>
</dbReference>
<dbReference type="InterPro" id="IPR001680">
    <property type="entry name" value="WD40_rpt"/>
</dbReference>
<dbReference type="SMART" id="SM00320">
    <property type="entry name" value="WD40"/>
    <property type="match status" value="7"/>
</dbReference>
<dbReference type="STRING" id="1095629.A0A0C9WTU1"/>
<feature type="compositionally biased region" description="Polar residues" evidence="4">
    <location>
        <begin position="296"/>
        <end position="319"/>
    </location>
</feature>
<dbReference type="Gene3D" id="1.20.1280.50">
    <property type="match status" value="1"/>
</dbReference>
<dbReference type="PROSITE" id="PS00678">
    <property type="entry name" value="WD_REPEATS_1"/>
    <property type="match status" value="2"/>
</dbReference>
<reference evidence="5 6" key="1">
    <citation type="submission" date="2014-04" db="EMBL/GenBank/DDBJ databases">
        <authorList>
            <consortium name="DOE Joint Genome Institute"/>
            <person name="Kuo A."/>
            <person name="Kohler A."/>
            <person name="Nagy L.G."/>
            <person name="Floudas D."/>
            <person name="Copeland A."/>
            <person name="Barry K.W."/>
            <person name="Cichocki N."/>
            <person name="Veneault-Fourrey C."/>
            <person name="LaButti K."/>
            <person name="Lindquist E.A."/>
            <person name="Lipzen A."/>
            <person name="Lundell T."/>
            <person name="Morin E."/>
            <person name="Murat C."/>
            <person name="Sun H."/>
            <person name="Tunlid A."/>
            <person name="Henrissat B."/>
            <person name="Grigoriev I.V."/>
            <person name="Hibbett D.S."/>
            <person name="Martin F."/>
            <person name="Nordberg H.P."/>
            <person name="Cantor M.N."/>
            <person name="Hua S.X."/>
        </authorList>
    </citation>
    <scope>NUCLEOTIDE SEQUENCE [LARGE SCALE GENOMIC DNA]</scope>
    <source>
        <strain evidence="5 6">LaAM-08-1</strain>
    </source>
</reference>
<feature type="repeat" description="WD" evidence="3">
    <location>
        <begin position="808"/>
        <end position="847"/>
    </location>
</feature>
<dbReference type="AlphaFoldDB" id="A0A0C9WTU1"/>
<dbReference type="GO" id="GO:0046540">
    <property type="term" value="C:U4/U6 x U5 tri-snRNP complex"/>
    <property type="evidence" value="ECO:0007669"/>
    <property type="project" value="TreeGrafter"/>
</dbReference>
<dbReference type="Gene3D" id="2.130.10.10">
    <property type="entry name" value="YVTN repeat-like/Quinoprotein amine dehydrogenase"/>
    <property type="match status" value="3"/>
</dbReference>
<feature type="compositionally biased region" description="Basic residues" evidence="4">
    <location>
        <begin position="57"/>
        <end position="67"/>
    </location>
</feature>
<gene>
    <name evidence="5" type="ORF">K443DRAFT_683042</name>
</gene>
<sequence length="1012" mass="110066">MASSNAPGPKPSSSSSMPKIPVTSSTYPAASTPRPRPASRRSTSSYQLPTARPSPCHSHRPPQHHRTTSSSAALNFSIRSHPFTSRTTTPPPPLQASPSSLVVEPCFSSLFTSVLGSPFLTTSDPLPHLNGVELDMQDPVPVQRPASPSPTADFSMIDVDPDDLNADYYANSFIPGAYPYSQTRHGHGRSMSSLSGFGFSRGATFYNNSPGWGSSGFTGSSPTPRDEYAGPLSAGSSPQNPLKSLLPRLWDVLTSPGRAVLNLSSSTPNNPMSSSSSLQSSRAGSPSTSPRGPMPGSSSWYTSNHNSGRQSPGYWSTPNLNCSKGKSKAKATNFFSNTHTTRNGSRGELSEYINYSELPPLDGEEGELIDDEACFIDVRAVTGIDILGLLPTELALQILMMLSPPPLVSSSSHDKVPLSSASQSEAKSSTTGLSPRSLSTSSSSSRPFPLALSPADQTAALHDLLACRSVSRTWCRLASDNDVWRVLFLGRWEVDLRRAGKEMRMKMGYPDLNKVRLGTSAREMLGPTWDSTWPSWAAGRNASKNTRPSGGGKAHKFQPLTLSPTVQRPMMTRSRSSAVEYDRSGRLSMNGSIKSNRPIISAPLQLDWRVLYRERLELDKRWSGTARRPDEVNPHLASSISALGGERGLEMQKHDGEKKAFEPQLLRISGHTDSVYCLEFDSRRIITGSRDRTIKVWSLRTGKLLGTFRGVHKGSVLCLKFEKDWDWVDGCDGSDDLDDDQAEVEAGLSQSCSSAPSQVREKREGFMVSGSSDCSVCVWKLEVGDVMSGGEGGNGEEREVKAEMRAVLKGHIGGVLDLRIDRKWIVSCSKDAVIRVWDRQTLELHRTLRGHEGPVNAVGLQSGRVVSASGDGKMILWDIASGERLRTFEGHDRGLACIEFKDDMIVSGSNDCKIKVWCASTGECLQTLVGHEALVRALSFDSRSGHLVSASYDKTVKLWDLRTGKLLREFKGTHTSHIFDVKFDVARIVSTSHDQKIVVLDFSAGLDASLFI</sequence>
<dbReference type="CDD" id="cd00200">
    <property type="entry name" value="WD40"/>
    <property type="match status" value="1"/>
</dbReference>
<dbReference type="InterPro" id="IPR036322">
    <property type="entry name" value="WD40_repeat_dom_sf"/>
</dbReference>
<dbReference type="SUPFAM" id="SSF81383">
    <property type="entry name" value="F-box domain"/>
    <property type="match status" value="1"/>
</dbReference>
<dbReference type="InterPro" id="IPR036047">
    <property type="entry name" value="F-box-like_dom_sf"/>
</dbReference>
<feature type="repeat" description="WD" evidence="3">
    <location>
        <begin position="928"/>
        <end position="969"/>
    </location>
</feature>
<keyword evidence="1 3" id="KW-0853">WD repeat</keyword>
<dbReference type="Pfam" id="PF00400">
    <property type="entry name" value="WD40"/>
    <property type="match status" value="5"/>
</dbReference>
<evidence type="ECO:0000256" key="2">
    <source>
        <dbReference type="ARBA" id="ARBA00022737"/>
    </source>
</evidence>
<dbReference type="PROSITE" id="PS50082">
    <property type="entry name" value="WD_REPEATS_2"/>
    <property type="match status" value="5"/>
</dbReference>
<feature type="compositionally biased region" description="Low complexity" evidence="4">
    <location>
        <begin position="1"/>
        <end position="33"/>
    </location>
</feature>
<feature type="region of interest" description="Disordered" evidence="4">
    <location>
        <begin position="410"/>
        <end position="449"/>
    </location>
</feature>
<dbReference type="InterPro" id="IPR015943">
    <property type="entry name" value="WD40/YVTN_repeat-like_dom_sf"/>
</dbReference>
<dbReference type="PROSITE" id="PS50294">
    <property type="entry name" value="WD_REPEATS_REGION"/>
    <property type="match status" value="4"/>
</dbReference>
<dbReference type="EMBL" id="KN838755">
    <property type="protein sequence ID" value="KIJ95455.1"/>
    <property type="molecule type" value="Genomic_DNA"/>
</dbReference>
<dbReference type="PANTHER" id="PTHR19846:SF0">
    <property type="entry name" value="PRE-MRNA PROCESSING FACTOR 4"/>
    <property type="match status" value="1"/>
</dbReference>
<dbReference type="InterPro" id="IPR019775">
    <property type="entry name" value="WD40_repeat_CS"/>
</dbReference>
<evidence type="ECO:0000256" key="3">
    <source>
        <dbReference type="PROSITE-ProRule" id="PRU00221"/>
    </source>
</evidence>
<evidence type="ECO:0000256" key="4">
    <source>
        <dbReference type="SAM" id="MobiDB-lite"/>
    </source>
</evidence>
<dbReference type="GO" id="GO:0017070">
    <property type="term" value="F:U6 snRNA binding"/>
    <property type="evidence" value="ECO:0007669"/>
    <property type="project" value="TreeGrafter"/>
</dbReference>
<dbReference type="GO" id="GO:0030621">
    <property type="term" value="F:U4 snRNA binding"/>
    <property type="evidence" value="ECO:0007669"/>
    <property type="project" value="TreeGrafter"/>
</dbReference>
<evidence type="ECO:0000313" key="6">
    <source>
        <dbReference type="Proteomes" id="UP000054477"/>
    </source>
</evidence>
<dbReference type="OrthoDB" id="19711at2759"/>
<dbReference type="SUPFAM" id="SSF50978">
    <property type="entry name" value="WD40 repeat-like"/>
    <property type="match status" value="1"/>
</dbReference>
<accession>A0A0C9WTU1</accession>
<protein>
    <submittedName>
        <fullName evidence="5">Unplaced genomic scaffold K443scaffold_220, whole genome shotgun sequence</fullName>
    </submittedName>
</protein>
<evidence type="ECO:0000313" key="5">
    <source>
        <dbReference type="EMBL" id="KIJ95455.1"/>
    </source>
</evidence>
<feature type="compositionally biased region" description="Low complexity" evidence="4">
    <location>
        <begin position="261"/>
        <end position="287"/>
    </location>
</feature>
<feature type="repeat" description="WD" evidence="3">
    <location>
        <begin position="848"/>
        <end position="887"/>
    </location>
</feature>
<name>A0A0C9WTU1_9AGAR</name>
<feature type="region of interest" description="Disordered" evidence="4">
    <location>
        <begin position="261"/>
        <end position="319"/>
    </location>
</feature>
<organism evidence="5 6">
    <name type="scientific">Laccaria amethystina LaAM-08-1</name>
    <dbReference type="NCBI Taxonomy" id="1095629"/>
    <lineage>
        <taxon>Eukaryota</taxon>
        <taxon>Fungi</taxon>
        <taxon>Dikarya</taxon>
        <taxon>Basidiomycota</taxon>
        <taxon>Agaricomycotina</taxon>
        <taxon>Agaricomycetes</taxon>
        <taxon>Agaricomycetidae</taxon>
        <taxon>Agaricales</taxon>
        <taxon>Agaricineae</taxon>
        <taxon>Hydnangiaceae</taxon>
        <taxon>Laccaria</taxon>
    </lineage>
</organism>
<keyword evidence="6" id="KW-1185">Reference proteome</keyword>
<reference evidence="6" key="2">
    <citation type="submission" date="2015-01" db="EMBL/GenBank/DDBJ databases">
        <title>Evolutionary Origins and Diversification of the Mycorrhizal Mutualists.</title>
        <authorList>
            <consortium name="DOE Joint Genome Institute"/>
            <consortium name="Mycorrhizal Genomics Consortium"/>
            <person name="Kohler A."/>
            <person name="Kuo A."/>
            <person name="Nagy L.G."/>
            <person name="Floudas D."/>
            <person name="Copeland A."/>
            <person name="Barry K.W."/>
            <person name="Cichocki N."/>
            <person name="Veneault-Fourrey C."/>
            <person name="LaButti K."/>
            <person name="Lindquist E.A."/>
            <person name="Lipzen A."/>
            <person name="Lundell T."/>
            <person name="Morin E."/>
            <person name="Murat C."/>
            <person name="Riley R."/>
            <person name="Ohm R."/>
            <person name="Sun H."/>
            <person name="Tunlid A."/>
            <person name="Henrissat B."/>
            <person name="Grigoriev I.V."/>
            <person name="Hibbett D.S."/>
            <person name="Martin F."/>
        </authorList>
    </citation>
    <scope>NUCLEOTIDE SEQUENCE [LARGE SCALE GENOMIC DNA]</scope>
    <source>
        <strain evidence="6">LaAM-08-1</strain>
    </source>
</reference>
<feature type="repeat" description="WD" evidence="3">
    <location>
        <begin position="668"/>
        <end position="707"/>
    </location>
</feature>
<dbReference type="HOGENOM" id="CLU_000288_103_6_1"/>
<dbReference type="InterPro" id="IPR020472">
    <property type="entry name" value="WD40_PAC1"/>
</dbReference>
<feature type="region of interest" description="Disordered" evidence="4">
    <location>
        <begin position="1"/>
        <end position="71"/>
    </location>
</feature>
<evidence type="ECO:0000256" key="1">
    <source>
        <dbReference type="ARBA" id="ARBA00022574"/>
    </source>
</evidence>